<gene>
    <name evidence="1" type="ORF">TIFTF001_034141</name>
</gene>
<organism evidence="1 2">
    <name type="scientific">Ficus carica</name>
    <name type="common">Common fig</name>
    <dbReference type="NCBI Taxonomy" id="3494"/>
    <lineage>
        <taxon>Eukaryota</taxon>
        <taxon>Viridiplantae</taxon>
        <taxon>Streptophyta</taxon>
        <taxon>Embryophyta</taxon>
        <taxon>Tracheophyta</taxon>
        <taxon>Spermatophyta</taxon>
        <taxon>Magnoliopsida</taxon>
        <taxon>eudicotyledons</taxon>
        <taxon>Gunneridae</taxon>
        <taxon>Pentapetalae</taxon>
        <taxon>rosids</taxon>
        <taxon>fabids</taxon>
        <taxon>Rosales</taxon>
        <taxon>Moraceae</taxon>
        <taxon>Ficeae</taxon>
        <taxon>Ficus</taxon>
    </lineage>
</organism>
<dbReference type="AlphaFoldDB" id="A0AA88J8G5"/>
<dbReference type="Proteomes" id="UP001187192">
    <property type="component" value="Unassembled WGS sequence"/>
</dbReference>
<sequence length="77" mass="8539">MEKQSDGFRSFANDLTGETTFSQLNRDLQTSRSNLRRWGNDGCSRKLQYTFSGDMATATKATAVVAIVIGDLRLGFD</sequence>
<reference evidence="1" key="1">
    <citation type="submission" date="2023-07" db="EMBL/GenBank/DDBJ databases">
        <title>draft genome sequence of fig (Ficus carica).</title>
        <authorList>
            <person name="Takahashi T."/>
            <person name="Nishimura K."/>
        </authorList>
    </citation>
    <scope>NUCLEOTIDE SEQUENCE</scope>
</reference>
<protein>
    <submittedName>
        <fullName evidence="1">Uncharacterized protein</fullName>
    </submittedName>
</protein>
<evidence type="ECO:0000313" key="2">
    <source>
        <dbReference type="Proteomes" id="UP001187192"/>
    </source>
</evidence>
<evidence type="ECO:0000313" key="1">
    <source>
        <dbReference type="EMBL" id="GMN65060.1"/>
    </source>
</evidence>
<keyword evidence="2" id="KW-1185">Reference proteome</keyword>
<comment type="caution">
    <text evidence="1">The sequence shown here is derived from an EMBL/GenBank/DDBJ whole genome shotgun (WGS) entry which is preliminary data.</text>
</comment>
<name>A0AA88J8G5_FICCA</name>
<dbReference type="EMBL" id="BTGU01000209">
    <property type="protein sequence ID" value="GMN65060.1"/>
    <property type="molecule type" value="Genomic_DNA"/>
</dbReference>
<accession>A0AA88J8G5</accession>
<proteinExistence type="predicted"/>